<organism evidence="5 6">
    <name type="scientific">Caenibius tardaugens NBRC 16725</name>
    <dbReference type="NCBI Taxonomy" id="1219035"/>
    <lineage>
        <taxon>Bacteria</taxon>
        <taxon>Pseudomonadati</taxon>
        <taxon>Pseudomonadota</taxon>
        <taxon>Alphaproteobacteria</taxon>
        <taxon>Sphingomonadales</taxon>
        <taxon>Erythrobacteraceae</taxon>
        <taxon>Caenibius</taxon>
    </lineage>
</organism>
<evidence type="ECO:0000256" key="3">
    <source>
        <dbReference type="SAM" id="SignalP"/>
    </source>
</evidence>
<evidence type="ECO:0000256" key="1">
    <source>
        <dbReference type="ARBA" id="ARBA00022729"/>
    </source>
</evidence>
<gene>
    <name evidence="5" type="ORF">NT2_04_04840</name>
</gene>
<proteinExistence type="predicted"/>
<name>U2Y794_9SPHN</name>
<feature type="chain" id="PRO_5030177655" evidence="3">
    <location>
        <begin position="21"/>
        <end position="151"/>
    </location>
</feature>
<dbReference type="Pfam" id="PF04355">
    <property type="entry name" value="BamE"/>
    <property type="match status" value="1"/>
</dbReference>
<dbReference type="EMBL" id="BASZ01000004">
    <property type="protein sequence ID" value="GAD49071.1"/>
    <property type="molecule type" value="Genomic_DNA"/>
</dbReference>
<dbReference type="InterPro" id="IPR007450">
    <property type="entry name" value="BamE_dom"/>
</dbReference>
<dbReference type="GO" id="GO:0019867">
    <property type="term" value="C:outer membrane"/>
    <property type="evidence" value="ECO:0007669"/>
    <property type="project" value="InterPro"/>
</dbReference>
<dbReference type="InterPro" id="IPR037873">
    <property type="entry name" value="BamE-like"/>
</dbReference>
<accession>U2Y794</accession>
<dbReference type="Gene3D" id="3.30.1450.10">
    <property type="match status" value="1"/>
</dbReference>
<dbReference type="RefSeq" id="WP_021689978.1">
    <property type="nucleotide sequence ID" value="NZ_BASZ01000004.1"/>
</dbReference>
<feature type="signal peptide" evidence="3">
    <location>
        <begin position="1"/>
        <end position="20"/>
    </location>
</feature>
<keyword evidence="2" id="KW-0472">Membrane</keyword>
<comment type="caution">
    <text evidence="5">The sequence shown here is derived from an EMBL/GenBank/DDBJ whole genome shotgun (WGS) entry which is preliminary data.</text>
</comment>
<sequence length="151" mass="16112">MKAFGRIGLVAALAAATLTAGCTTIKDKRGYVAEDVLLNSVQPGIDNKSSVEGSLGRPTFASKFGADTWYYVTSDTRQKPFRSPKIKDHSVFAVHFDPRGNVISTERSGMERVVKLDPEGDKTPVLGKDRSFFEDLFGNIGAVGAAAPSGS</sequence>
<dbReference type="OrthoDB" id="7160681at2"/>
<dbReference type="eggNOG" id="COG2913">
    <property type="taxonomic scope" value="Bacteria"/>
</dbReference>
<evidence type="ECO:0000313" key="5">
    <source>
        <dbReference type="EMBL" id="GAD49071.1"/>
    </source>
</evidence>
<dbReference type="PROSITE" id="PS51257">
    <property type="entry name" value="PROKAR_LIPOPROTEIN"/>
    <property type="match status" value="1"/>
</dbReference>
<protein>
    <submittedName>
        <fullName evidence="5">Putative small protein A</fullName>
    </submittedName>
</protein>
<dbReference type="KEGG" id="ntd:EGO55_07870"/>
<dbReference type="Proteomes" id="UP000016568">
    <property type="component" value="Unassembled WGS sequence"/>
</dbReference>
<evidence type="ECO:0000259" key="4">
    <source>
        <dbReference type="Pfam" id="PF04355"/>
    </source>
</evidence>
<keyword evidence="1 3" id="KW-0732">Signal</keyword>
<evidence type="ECO:0000256" key="2">
    <source>
        <dbReference type="ARBA" id="ARBA00023136"/>
    </source>
</evidence>
<dbReference type="AlphaFoldDB" id="U2Y794"/>
<evidence type="ECO:0000313" key="6">
    <source>
        <dbReference type="Proteomes" id="UP000016568"/>
    </source>
</evidence>
<reference evidence="5 6" key="1">
    <citation type="submission" date="2013-09" db="EMBL/GenBank/DDBJ databases">
        <title>Whole genome shotgun sequence of Novosphingobium tardaugens NBRC 16725.</title>
        <authorList>
            <person name="Isaki S."/>
            <person name="Hosoyama A."/>
            <person name="Tsuchikane K."/>
            <person name="Katsumata H."/>
            <person name="Ando Y."/>
            <person name="Yamazaki S."/>
            <person name="Fujita N."/>
        </authorList>
    </citation>
    <scope>NUCLEOTIDE SEQUENCE [LARGE SCALE GENOMIC DNA]</scope>
    <source>
        <strain evidence="5 6">NBRC 16725</strain>
    </source>
</reference>
<feature type="domain" description="Outer membrane protein assembly factor BamE" evidence="4">
    <location>
        <begin position="30"/>
        <end position="104"/>
    </location>
</feature>
<keyword evidence="6" id="KW-1185">Reference proteome</keyword>